<dbReference type="GO" id="GO:0020037">
    <property type="term" value="F:heme binding"/>
    <property type="evidence" value="ECO:0007669"/>
    <property type="project" value="InterPro"/>
</dbReference>
<feature type="binding site" description="axial binding residue" evidence="8">
    <location>
        <position position="502"/>
    </location>
    <ligand>
        <name>heme</name>
        <dbReference type="ChEBI" id="CHEBI:30413"/>
    </ligand>
    <ligandPart>
        <name>Fe</name>
        <dbReference type="ChEBI" id="CHEBI:18248"/>
    </ligandPart>
</feature>
<dbReference type="PRINTS" id="PR00385">
    <property type="entry name" value="P450"/>
</dbReference>
<dbReference type="PROSITE" id="PS00086">
    <property type="entry name" value="CYTOCHROME_P450"/>
    <property type="match status" value="1"/>
</dbReference>
<evidence type="ECO:0000313" key="12">
    <source>
        <dbReference type="Proteomes" id="UP000244855"/>
    </source>
</evidence>
<sequence length="583" mass="66235">MKDPAQQPSPHSPNMAARFTHHPILATLCLVSCVPVFWFFLQTQTNFAKLAILGIELWLLTIVYRVTLHPLAKYPGPWYAVCAEFYNLFSCLCGERHLHFKIWHDTYGPVVRYAPNRLSFCTAEAVQAIYGVRANTQKSQVYNGFNIPFEASATLTCIDRGEHAFKRRILKQALEPSRLGDFENSILENTRVLTGTVLGGVKEENWSHVVDLSETIQYLFTDMMGETIFSKKLEVQTSKTNRFIPELLPTATAGIHAAGHVVLTLKLQLHRFLFPGMMRGVFRFIDLSRQQCIDRIRDSATIPHHDVFSSLIDEKARQERQETELKSHKPSKKQYSLTLKDLTAEAGILMVAGADTSATCTVSTLFYLLHYPDMLAKVRTELDSVFPPDAPGGIENITPSTVAKCKYLYACIDEAMRLSPPVSGLLPREVLPGGITIADRWVIPAGVDVGVPAYAIHRDERYWSAPHTFMPERWLDSSDKTQNEKPDSKDVFMPFGVGRTICVGKAIAYQEMGVVLARMLWAYDFQVVSKEARGWRKLYWDYVSERQEWGRTQENEFQMLDVFTSYHEGPLVQLRKRSGRDLQ</sequence>
<organism evidence="11 12">
    <name type="scientific">Periconia macrospinosa</name>
    <dbReference type="NCBI Taxonomy" id="97972"/>
    <lineage>
        <taxon>Eukaryota</taxon>
        <taxon>Fungi</taxon>
        <taxon>Dikarya</taxon>
        <taxon>Ascomycota</taxon>
        <taxon>Pezizomycotina</taxon>
        <taxon>Dothideomycetes</taxon>
        <taxon>Pleosporomycetidae</taxon>
        <taxon>Pleosporales</taxon>
        <taxon>Massarineae</taxon>
        <taxon>Periconiaceae</taxon>
        <taxon>Periconia</taxon>
    </lineage>
</organism>
<dbReference type="Proteomes" id="UP000244855">
    <property type="component" value="Unassembled WGS sequence"/>
</dbReference>
<evidence type="ECO:0000313" key="11">
    <source>
        <dbReference type="EMBL" id="PVH99744.1"/>
    </source>
</evidence>
<dbReference type="EMBL" id="KZ805386">
    <property type="protein sequence ID" value="PVH99744.1"/>
    <property type="molecule type" value="Genomic_DNA"/>
</dbReference>
<evidence type="ECO:0000256" key="6">
    <source>
        <dbReference type="ARBA" id="ARBA00023004"/>
    </source>
</evidence>
<feature type="transmembrane region" description="Helical" evidence="10">
    <location>
        <begin position="20"/>
        <end position="40"/>
    </location>
</feature>
<dbReference type="GO" id="GO:0005506">
    <property type="term" value="F:iron ion binding"/>
    <property type="evidence" value="ECO:0007669"/>
    <property type="project" value="InterPro"/>
</dbReference>
<dbReference type="InterPro" id="IPR001128">
    <property type="entry name" value="Cyt_P450"/>
</dbReference>
<comment type="cofactor">
    <cofactor evidence="1 8">
        <name>heme</name>
        <dbReference type="ChEBI" id="CHEBI:30413"/>
    </cofactor>
</comment>
<protein>
    <submittedName>
        <fullName evidence="11">Cytochrome P450</fullName>
    </submittedName>
</protein>
<evidence type="ECO:0000256" key="4">
    <source>
        <dbReference type="ARBA" id="ARBA00022723"/>
    </source>
</evidence>
<evidence type="ECO:0000256" key="5">
    <source>
        <dbReference type="ARBA" id="ARBA00023002"/>
    </source>
</evidence>
<dbReference type="AlphaFoldDB" id="A0A2V1DRD9"/>
<dbReference type="STRING" id="97972.A0A2V1DRD9"/>
<dbReference type="PANTHER" id="PTHR24305">
    <property type="entry name" value="CYTOCHROME P450"/>
    <property type="match status" value="1"/>
</dbReference>
<dbReference type="Gene3D" id="1.10.630.10">
    <property type="entry name" value="Cytochrome P450"/>
    <property type="match status" value="1"/>
</dbReference>
<keyword evidence="12" id="KW-1185">Reference proteome</keyword>
<evidence type="ECO:0000256" key="8">
    <source>
        <dbReference type="PIRSR" id="PIRSR602401-1"/>
    </source>
</evidence>
<dbReference type="GO" id="GO:0016705">
    <property type="term" value="F:oxidoreductase activity, acting on paired donors, with incorporation or reduction of molecular oxygen"/>
    <property type="evidence" value="ECO:0007669"/>
    <property type="project" value="InterPro"/>
</dbReference>
<keyword evidence="4 8" id="KW-0479">Metal-binding</keyword>
<dbReference type="PRINTS" id="PR00463">
    <property type="entry name" value="EP450I"/>
</dbReference>
<dbReference type="InterPro" id="IPR002401">
    <property type="entry name" value="Cyt_P450_E_grp-I"/>
</dbReference>
<evidence type="ECO:0000256" key="3">
    <source>
        <dbReference type="ARBA" id="ARBA00022617"/>
    </source>
</evidence>
<evidence type="ECO:0000256" key="1">
    <source>
        <dbReference type="ARBA" id="ARBA00001971"/>
    </source>
</evidence>
<accession>A0A2V1DRD9</accession>
<comment type="similarity">
    <text evidence="2 9">Belongs to the cytochrome P450 family.</text>
</comment>
<proteinExistence type="inferred from homology"/>
<dbReference type="InterPro" id="IPR036396">
    <property type="entry name" value="Cyt_P450_sf"/>
</dbReference>
<dbReference type="CDD" id="cd11061">
    <property type="entry name" value="CYP67-like"/>
    <property type="match status" value="1"/>
</dbReference>
<evidence type="ECO:0000256" key="9">
    <source>
        <dbReference type="RuleBase" id="RU000461"/>
    </source>
</evidence>
<evidence type="ECO:0000256" key="7">
    <source>
        <dbReference type="ARBA" id="ARBA00023033"/>
    </source>
</evidence>
<feature type="transmembrane region" description="Helical" evidence="10">
    <location>
        <begin position="47"/>
        <end position="66"/>
    </location>
</feature>
<dbReference type="InterPro" id="IPR017972">
    <property type="entry name" value="Cyt_P450_CS"/>
</dbReference>
<dbReference type="Pfam" id="PF00067">
    <property type="entry name" value="p450"/>
    <property type="match status" value="1"/>
</dbReference>
<dbReference type="InterPro" id="IPR050121">
    <property type="entry name" value="Cytochrome_P450_monoxygenase"/>
</dbReference>
<dbReference type="GO" id="GO:0004497">
    <property type="term" value="F:monooxygenase activity"/>
    <property type="evidence" value="ECO:0007669"/>
    <property type="project" value="UniProtKB-KW"/>
</dbReference>
<name>A0A2V1DRD9_9PLEO</name>
<keyword evidence="10" id="KW-0812">Transmembrane</keyword>
<reference evidence="11 12" key="1">
    <citation type="journal article" date="2018" name="Sci. Rep.">
        <title>Comparative genomics provides insights into the lifestyle and reveals functional heterogeneity of dark septate endophytic fungi.</title>
        <authorList>
            <person name="Knapp D.G."/>
            <person name="Nemeth J.B."/>
            <person name="Barry K."/>
            <person name="Hainaut M."/>
            <person name="Henrissat B."/>
            <person name="Johnson J."/>
            <person name="Kuo A."/>
            <person name="Lim J.H.P."/>
            <person name="Lipzen A."/>
            <person name="Nolan M."/>
            <person name="Ohm R.A."/>
            <person name="Tamas L."/>
            <person name="Grigoriev I.V."/>
            <person name="Spatafora J.W."/>
            <person name="Nagy L.G."/>
            <person name="Kovacs G.M."/>
        </authorList>
    </citation>
    <scope>NUCLEOTIDE SEQUENCE [LARGE SCALE GENOMIC DNA]</scope>
    <source>
        <strain evidence="11 12">DSE2036</strain>
    </source>
</reference>
<keyword evidence="5 9" id="KW-0560">Oxidoreductase</keyword>
<dbReference type="SUPFAM" id="SSF48264">
    <property type="entry name" value="Cytochrome P450"/>
    <property type="match status" value="1"/>
</dbReference>
<keyword evidence="10" id="KW-1133">Transmembrane helix</keyword>
<keyword evidence="7 9" id="KW-0503">Monooxygenase</keyword>
<dbReference type="PANTHER" id="PTHR24305:SF237">
    <property type="entry name" value="CYTOCHROME P450 MONOOXYGENASE ATNE-RELATED"/>
    <property type="match status" value="1"/>
</dbReference>
<gene>
    <name evidence="11" type="ORF">DM02DRAFT_593887</name>
</gene>
<evidence type="ECO:0000256" key="10">
    <source>
        <dbReference type="SAM" id="Phobius"/>
    </source>
</evidence>
<evidence type="ECO:0000256" key="2">
    <source>
        <dbReference type="ARBA" id="ARBA00010617"/>
    </source>
</evidence>
<keyword evidence="6 8" id="KW-0408">Iron</keyword>
<dbReference type="OrthoDB" id="1470350at2759"/>
<keyword evidence="10" id="KW-0472">Membrane</keyword>
<keyword evidence="3 8" id="KW-0349">Heme</keyword>